<sequence>MRPFAALLPAVALGVAVGCLVDLSPQRDCGDGYIDELAGEECEPSRADSLAGRCPVGEVPGPGACDPNTCTFDLAACTRCGNGVLDPGEACDPEAMNPLTCPLGGVAYCRSDCTIDRSGCAHGCGDGVVDPDEECEPPLDDSPDELAVPILCIDLPAPIESGYGKKEYAGPCDRETCQWGRSSCSYCDNLALEDRKFLGDKDLYLDFEGMTLTTPEVCDHHSDGTLMVDEAALVDYCRGVCETNSVVHCAITCADKCKGFLPATDEPPDHGCCTPRGQPCPYQPGSDDLKPGRKPCCHVLENPDEAGSASCEADGPFAYLCR</sequence>
<proteinExistence type="predicted"/>
<dbReference type="Proteomes" id="UP001217838">
    <property type="component" value="Unassembled WGS sequence"/>
</dbReference>
<dbReference type="EMBL" id="JAQNDN010000004">
    <property type="protein sequence ID" value="MDC0668527.1"/>
    <property type="molecule type" value="Genomic_DNA"/>
</dbReference>
<gene>
    <name evidence="1" type="ORF">POL58_12295</name>
</gene>
<dbReference type="PROSITE" id="PS51257">
    <property type="entry name" value="PROKAR_LIPOPROTEIN"/>
    <property type="match status" value="1"/>
</dbReference>
<dbReference type="RefSeq" id="WP_271997733.1">
    <property type="nucleotide sequence ID" value="NZ_JAQNDN010000004.1"/>
</dbReference>
<name>A0ABT5B5Z9_9BACT</name>
<evidence type="ECO:0000313" key="1">
    <source>
        <dbReference type="EMBL" id="MDC0668527.1"/>
    </source>
</evidence>
<evidence type="ECO:0000313" key="2">
    <source>
        <dbReference type="Proteomes" id="UP001217838"/>
    </source>
</evidence>
<protein>
    <submittedName>
        <fullName evidence="1">Uncharacterized protein</fullName>
    </submittedName>
</protein>
<organism evidence="1 2">
    <name type="scientific">Nannocystis radixulma</name>
    <dbReference type="NCBI Taxonomy" id="2995305"/>
    <lineage>
        <taxon>Bacteria</taxon>
        <taxon>Pseudomonadati</taxon>
        <taxon>Myxococcota</taxon>
        <taxon>Polyangia</taxon>
        <taxon>Nannocystales</taxon>
        <taxon>Nannocystaceae</taxon>
        <taxon>Nannocystis</taxon>
    </lineage>
</organism>
<comment type="caution">
    <text evidence="1">The sequence shown here is derived from an EMBL/GenBank/DDBJ whole genome shotgun (WGS) entry which is preliminary data.</text>
</comment>
<accession>A0ABT5B5Z9</accession>
<keyword evidence="2" id="KW-1185">Reference proteome</keyword>
<reference evidence="1 2" key="1">
    <citation type="submission" date="2022-11" db="EMBL/GenBank/DDBJ databases">
        <title>Minimal conservation of predation-associated metabolite biosynthetic gene clusters underscores biosynthetic potential of Myxococcota including descriptions for ten novel species: Archangium lansinium sp. nov., Myxococcus landrumus sp. nov., Nannocystis bai.</title>
        <authorList>
            <person name="Ahearne A."/>
            <person name="Stevens C."/>
            <person name="Dowd S."/>
        </authorList>
    </citation>
    <scope>NUCLEOTIDE SEQUENCE [LARGE SCALE GENOMIC DNA]</scope>
    <source>
        <strain evidence="1 2">NCELM</strain>
    </source>
</reference>